<organism evidence="2 3">
    <name type="scientific">Triplophysa rosa</name>
    <name type="common">Cave loach</name>
    <dbReference type="NCBI Taxonomy" id="992332"/>
    <lineage>
        <taxon>Eukaryota</taxon>
        <taxon>Metazoa</taxon>
        <taxon>Chordata</taxon>
        <taxon>Craniata</taxon>
        <taxon>Vertebrata</taxon>
        <taxon>Euteleostomi</taxon>
        <taxon>Actinopterygii</taxon>
        <taxon>Neopterygii</taxon>
        <taxon>Teleostei</taxon>
        <taxon>Ostariophysi</taxon>
        <taxon>Cypriniformes</taxon>
        <taxon>Nemacheilidae</taxon>
        <taxon>Triplophysa</taxon>
    </lineage>
</organism>
<evidence type="ECO:0000256" key="1">
    <source>
        <dbReference type="SAM" id="MobiDB-lite"/>
    </source>
</evidence>
<evidence type="ECO:0000313" key="2">
    <source>
        <dbReference type="EMBL" id="KAI7810450.1"/>
    </source>
</evidence>
<dbReference type="EMBL" id="JAFHDT010000004">
    <property type="protein sequence ID" value="KAI7810450.1"/>
    <property type="molecule type" value="Genomic_DNA"/>
</dbReference>
<sequence length="348" mass="39773">VPYNPRGASTAQSFMKHNRFTEPQPPVTMDDICSVVPKKAYKRIKTSLKEKHISKTEMCDRVQWTIEWLKMVCINIVLPAVFVCLKEERMTKNAKGGQIFYKSTKEASLIGESIFVSVMRCLRNKISSILPEAKCSLDDVMTSPCSLETIPMFKKDLINCVYLELLANGMGKNLPVDDMKKHIQPQSFILCWEFYMTVVHYFCQRASWHHMESLLGLPHTIQDDLSGSMTKAERTTLNVLTKTLTDTVTDMISEATEHPFWIADIIRQGQISVSRGAGVENCFKEFDELSGRSSSEPATPKSEKVFSPSTETEKTARQPNSTEKEKKKCSFFSRIRKFFCLKRKHNRV</sequence>
<evidence type="ECO:0000313" key="3">
    <source>
        <dbReference type="Proteomes" id="UP001059041"/>
    </source>
</evidence>
<gene>
    <name evidence="2" type="ORF">IRJ41_001798</name>
</gene>
<dbReference type="Proteomes" id="UP001059041">
    <property type="component" value="Linkage Group LG4"/>
</dbReference>
<dbReference type="AlphaFoldDB" id="A0A9W7WXF4"/>
<name>A0A9W7WXF4_TRIRA</name>
<comment type="caution">
    <text evidence="2">The sequence shown here is derived from an EMBL/GenBank/DDBJ whole genome shotgun (WGS) entry which is preliminary data.</text>
</comment>
<protein>
    <submittedName>
        <fullName evidence="2">Uncharacterized protein</fullName>
    </submittedName>
</protein>
<proteinExistence type="predicted"/>
<accession>A0A9W7WXF4</accession>
<feature type="region of interest" description="Disordered" evidence="1">
    <location>
        <begin position="290"/>
        <end position="328"/>
    </location>
</feature>
<feature type="non-terminal residue" evidence="2">
    <location>
        <position position="1"/>
    </location>
</feature>
<feature type="compositionally biased region" description="Basic and acidic residues" evidence="1">
    <location>
        <begin position="311"/>
        <end position="328"/>
    </location>
</feature>
<keyword evidence="3" id="KW-1185">Reference proteome</keyword>
<reference evidence="2" key="1">
    <citation type="submission" date="2021-02" db="EMBL/GenBank/DDBJ databases">
        <title>Comparative genomics reveals that relaxation of natural selection precedes convergent phenotypic evolution of cavefish.</title>
        <authorList>
            <person name="Peng Z."/>
        </authorList>
    </citation>
    <scope>NUCLEOTIDE SEQUENCE</scope>
    <source>
        <tissue evidence="2">Muscle</tissue>
    </source>
</reference>